<dbReference type="RefSeq" id="WP_316703194.1">
    <property type="nucleotide sequence ID" value="NZ_CP136336.1"/>
</dbReference>
<evidence type="ECO:0000256" key="1">
    <source>
        <dbReference type="SAM" id="Phobius"/>
    </source>
</evidence>
<name>A0ABZ0D4W7_9BURK</name>
<organism evidence="2 3">
    <name type="scientific">Piscinibacter gummiphilus</name>
    <dbReference type="NCBI Taxonomy" id="946333"/>
    <lineage>
        <taxon>Bacteria</taxon>
        <taxon>Pseudomonadati</taxon>
        <taxon>Pseudomonadota</taxon>
        <taxon>Betaproteobacteria</taxon>
        <taxon>Burkholderiales</taxon>
        <taxon>Sphaerotilaceae</taxon>
        <taxon>Piscinibacter</taxon>
    </lineage>
</organism>
<keyword evidence="1" id="KW-1133">Transmembrane helix</keyword>
<protein>
    <submittedName>
        <fullName evidence="2">Uncharacterized protein</fullName>
    </submittedName>
</protein>
<dbReference type="EMBL" id="CP136336">
    <property type="protein sequence ID" value="WOB10287.1"/>
    <property type="molecule type" value="Genomic_DNA"/>
</dbReference>
<feature type="transmembrane region" description="Helical" evidence="1">
    <location>
        <begin position="186"/>
        <end position="207"/>
    </location>
</feature>
<reference evidence="2 3" key="1">
    <citation type="submission" date="2023-10" db="EMBL/GenBank/DDBJ databases">
        <title>Bacteria for the degradation of biodegradable plastic PBAT(Polybutylene adipate terephthalate).</title>
        <authorList>
            <person name="Weon H.-Y."/>
            <person name="Yeon J."/>
        </authorList>
    </citation>
    <scope>NUCLEOTIDE SEQUENCE [LARGE SCALE GENOMIC DNA]</scope>
    <source>
        <strain evidence="2 3">SBD 7-3</strain>
    </source>
</reference>
<feature type="transmembrane region" description="Helical" evidence="1">
    <location>
        <begin position="48"/>
        <end position="66"/>
    </location>
</feature>
<evidence type="ECO:0000313" key="2">
    <source>
        <dbReference type="EMBL" id="WOB10287.1"/>
    </source>
</evidence>
<keyword evidence="3" id="KW-1185">Reference proteome</keyword>
<gene>
    <name evidence="2" type="ORF">RXV79_09545</name>
</gene>
<sequence>MNKDAIKPLLGTGLQYIGEVVKCGAAGVFVSGAVLLGLVMALPAGAGVNVLAIVGCLLALVLYVVAGHQRGVMRVLSQLTQSHGGLLFDQTLGRFIQITESKRPGTVAGLLGTPGRLAAAFRQFLGNDESKIPGPLRRLGARYVDKLDQSLAESGPSDAVVGGQLREEALRSWAVQRMSEQVAPGWTLFSIVAVAQLVFAVGLWWWATRA</sequence>
<keyword evidence="1" id="KW-0472">Membrane</keyword>
<dbReference type="Proteomes" id="UP001303946">
    <property type="component" value="Chromosome"/>
</dbReference>
<accession>A0ABZ0D4W7</accession>
<proteinExistence type="predicted"/>
<evidence type="ECO:0000313" key="3">
    <source>
        <dbReference type="Proteomes" id="UP001303946"/>
    </source>
</evidence>
<keyword evidence="1" id="KW-0812">Transmembrane</keyword>
<feature type="transmembrane region" description="Helical" evidence="1">
    <location>
        <begin position="20"/>
        <end position="42"/>
    </location>
</feature>